<keyword evidence="1" id="KW-0472">Membrane</keyword>
<evidence type="ECO:0000313" key="3">
    <source>
        <dbReference type="Proteomes" id="UP001501510"/>
    </source>
</evidence>
<keyword evidence="1" id="KW-1133">Transmembrane helix</keyword>
<evidence type="ECO:0000313" key="2">
    <source>
        <dbReference type="EMBL" id="GAA0737689.1"/>
    </source>
</evidence>
<gene>
    <name evidence="2" type="ORF">GCM10008906_14140</name>
</gene>
<feature type="transmembrane region" description="Helical" evidence="1">
    <location>
        <begin position="6"/>
        <end position="29"/>
    </location>
</feature>
<keyword evidence="3" id="KW-1185">Reference proteome</keyword>
<dbReference type="EMBL" id="BAAACG010000008">
    <property type="protein sequence ID" value="GAA0737689.1"/>
    <property type="molecule type" value="Genomic_DNA"/>
</dbReference>
<protein>
    <submittedName>
        <fullName evidence="2">Uncharacterized protein</fullName>
    </submittedName>
</protein>
<organism evidence="2 3">
    <name type="scientific">Clostridium oceanicum</name>
    <dbReference type="NCBI Taxonomy" id="1543"/>
    <lineage>
        <taxon>Bacteria</taxon>
        <taxon>Bacillati</taxon>
        <taxon>Bacillota</taxon>
        <taxon>Clostridia</taxon>
        <taxon>Eubacteriales</taxon>
        <taxon>Clostridiaceae</taxon>
        <taxon>Clostridium</taxon>
    </lineage>
</organism>
<proteinExistence type="predicted"/>
<keyword evidence="1" id="KW-0812">Transmembrane</keyword>
<comment type="caution">
    <text evidence="2">The sequence shown here is derived from an EMBL/GenBank/DDBJ whole genome shotgun (WGS) entry which is preliminary data.</text>
</comment>
<evidence type="ECO:0000256" key="1">
    <source>
        <dbReference type="SAM" id="Phobius"/>
    </source>
</evidence>
<accession>A0ABN1JEH2</accession>
<name>A0ABN1JEH2_9CLOT</name>
<sequence>MIINNIYLLLINCYLILSIYTFMAILVASRINRPSSSFKVMKDINEEVENMKKEGNNKSAEFMKNIAKSVLDGKKYIVYMLLLTISLFPIINLILAFFVSKDILNYYKTNKYI</sequence>
<dbReference type="RefSeq" id="WP_343760292.1">
    <property type="nucleotide sequence ID" value="NZ_BAAACG010000008.1"/>
</dbReference>
<reference evidence="2 3" key="1">
    <citation type="journal article" date="2019" name="Int. J. Syst. Evol. Microbiol.">
        <title>The Global Catalogue of Microorganisms (GCM) 10K type strain sequencing project: providing services to taxonomists for standard genome sequencing and annotation.</title>
        <authorList>
            <consortium name="The Broad Institute Genomics Platform"/>
            <consortium name="The Broad Institute Genome Sequencing Center for Infectious Disease"/>
            <person name="Wu L."/>
            <person name="Ma J."/>
        </authorList>
    </citation>
    <scope>NUCLEOTIDE SEQUENCE [LARGE SCALE GENOMIC DNA]</scope>
    <source>
        <strain evidence="2 3">JCM 1407</strain>
    </source>
</reference>
<dbReference type="Proteomes" id="UP001501510">
    <property type="component" value="Unassembled WGS sequence"/>
</dbReference>
<feature type="transmembrane region" description="Helical" evidence="1">
    <location>
        <begin position="76"/>
        <end position="99"/>
    </location>
</feature>